<feature type="region of interest" description="Disordered" evidence="1">
    <location>
        <begin position="53"/>
        <end position="334"/>
    </location>
</feature>
<dbReference type="Proteomes" id="UP000076837">
    <property type="component" value="Unassembled WGS sequence"/>
</dbReference>
<evidence type="ECO:0000256" key="1">
    <source>
        <dbReference type="SAM" id="MobiDB-lite"/>
    </source>
</evidence>
<feature type="compositionally biased region" description="Acidic residues" evidence="1">
    <location>
        <begin position="72"/>
        <end position="137"/>
    </location>
</feature>
<dbReference type="STRING" id="5454.A0A163A8J3"/>
<feature type="compositionally biased region" description="Basic and acidic residues" evidence="1">
    <location>
        <begin position="251"/>
        <end position="260"/>
    </location>
</feature>
<reference evidence="2 3" key="1">
    <citation type="journal article" date="2016" name="Sci. Rep.">
        <title>Draft genome sequencing and secretome analysis of fungal phytopathogen Ascochyta rabiei provides insight into the necrotrophic effector repertoire.</title>
        <authorList>
            <person name="Verma S."/>
            <person name="Gazara R.K."/>
            <person name="Nizam S."/>
            <person name="Parween S."/>
            <person name="Chattopadhyay D."/>
            <person name="Verma P.K."/>
        </authorList>
    </citation>
    <scope>NUCLEOTIDE SEQUENCE [LARGE SCALE GENOMIC DNA]</scope>
    <source>
        <strain evidence="2 3">ArDII</strain>
    </source>
</reference>
<accession>A0A163A8J3</accession>
<feature type="compositionally biased region" description="Low complexity" evidence="1">
    <location>
        <begin position="214"/>
        <end position="233"/>
    </location>
</feature>
<comment type="caution">
    <text evidence="2">The sequence shown here is derived from an EMBL/GenBank/DDBJ whole genome shotgun (WGS) entry which is preliminary data.</text>
</comment>
<feature type="compositionally biased region" description="Polar residues" evidence="1">
    <location>
        <begin position="175"/>
        <end position="189"/>
    </location>
</feature>
<protein>
    <submittedName>
        <fullName evidence="2">Uncharacterized protein</fullName>
    </submittedName>
</protein>
<sequence>MASDKYPLTLMNIPLELRYRIFQYVARRDTQPEKLLRYWFEKKEVKEKTAQLVAQNPSGAAPVIVFDGDQYDHEEEYEEGDGSGEDDEEGEEDSDAEEGTEDEGDSDEDEDQEDGEDLDEEAASEDGDEAEDQDAENDSTVAHMTPAPAALFNTHAPAAPALTSSQQTTVSTSQAPAVSSKSTGSTIAAQDSAFAVSDQPLAETESDPSVLMDAANSSATTTAQAPTTAATASVPDILQMHDQENAEGGDADTHTDDHNDPQLGPVDGAAEDEDIQENENVGEKGDGQEDDENIDQESDDEDGNNANDGESDEEMDEDHDDTAAGAARTPSPAPIITAHRKWRHIPKFMQITHCPPPVELLLACKQLNNEAKSWFYDVAIFCIEATGSFAHTSFFEEAFSQITEAAFSPMEDIRKAEITFVWDTAWLRSDQAGCADAIFPALLRQRAAFVVGILAQAPNLCDVVIHWHDSAQDDESVDLMNDVLTGFLGLSAAIKVKLHYIAADAKPYRKSVAGRRRVEFQNIVENGLDRLF</sequence>
<feature type="compositionally biased region" description="Acidic residues" evidence="1">
    <location>
        <begin position="288"/>
        <end position="320"/>
    </location>
</feature>
<feature type="compositionally biased region" description="Low complexity" evidence="1">
    <location>
        <begin position="163"/>
        <end position="174"/>
    </location>
</feature>
<organism evidence="2 3">
    <name type="scientific">Didymella rabiei</name>
    <name type="common">Chickpea ascochyta blight fungus</name>
    <name type="synonym">Mycosphaerella rabiei</name>
    <dbReference type="NCBI Taxonomy" id="5454"/>
    <lineage>
        <taxon>Eukaryota</taxon>
        <taxon>Fungi</taxon>
        <taxon>Dikarya</taxon>
        <taxon>Ascomycota</taxon>
        <taxon>Pezizomycotina</taxon>
        <taxon>Dothideomycetes</taxon>
        <taxon>Pleosporomycetidae</taxon>
        <taxon>Pleosporales</taxon>
        <taxon>Pleosporineae</taxon>
        <taxon>Didymellaceae</taxon>
        <taxon>Ascochyta</taxon>
    </lineage>
</organism>
<name>A0A163A8J3_DIDRA</name>
<dbReference type="EMBL" id="JYNV01000258">
    <property type="protein sequence ID" value="KZM21047.1"/>
    <property type="molecule type" value="Genomic_DNA"/>
</dbReference>
<dbReference type="AlphaFoldDB" id="A0A163A8J3"/>
<evidence type="ECO:0000313" key="2">
    <source>
        <dbReference type="EMBL" id="KZM21047.1"/>
    </source>
</evidence>
<keyword evidence="3" id="KW-1185">Reference proteome</keyword>
<evidence type="ECO:0000313" key="3">
    <source>
        <dbReference type="Proteomes" id="UP000076837"/>
    </source>
</evidence>
<gene>
    <name evidence="2" type="ORF">ST47_g7828</name>
</gene>
<proteinExistence type="predicted"/>
<dbReference type="OrthoDB" id="3795483at2759"/>